<keyword evidence="3" id="KW-0732">Signal</keyword>
<proteinExistence type="predicted"/>
<evidence type="ECO:0000313" key="4">
    <source>
        <dbReference type="EMBL" id="KAJ5328829.1"/>
    </source>
</evidence>
<gene>
    <name evidence="4" type="ORF">N7452_009219</name>
</gene>
<keyword evidence="2" id="KW-0472">Membrane</keyword>
<keyword evidence="2" id="KW-1133">Transmembrane helix</keyword>
<dbReference type="EMBL" id="JAPZBQ010000005">
    <property type="protein sequence ID" value="KAJ5328829.1"/>
    <property type="molecule type" value="Genomic_DNA"/>
</dbReference>
<dbReference type="Proteomes" id="UP001147695">
    <property type="component" value="Unassembled WGS sequence"/>
</dbReference>
<keyword evidence="2" id="KW-0812">Transmembrane</keyword>
<protein>
    <submittedName>
        <fullName evidence="4">Uncharacterized protein</fullName>
    </submittedName>
</protein>
<evidence type="ECO:0000256" key="1">
    <source>
        <dbReference type="SAM" id="MobiDB-lite"/>
    </source>
</evidence>
<reference evidence="4" key="1">
    <citation type="submission" date="2022-12" db="EMBL/GenBank/DDBJ databases">
        <authorList>
            <person name="Petersen C."/>
        </authorList>
    </citation>
    <scope>NUCLEOTIDE SEQUENCE</scope>
    <source>
        <strain evidence="4">IBT 35673</strain>
    </source>
</reference>
<name>A0A9W9Q7Y1_PENBR</name>
<evidence type="ECO:0000313" key="5">
    <source>
        <dbReference type="Proteomes" id="UP001147695"/>
    </source>
</evidence>
<comment type="caution">
    <text evidence="4">The sequence shown here is derived from an EMBL/GenBank/DDBJ whole genome shotgun (WGS) entry which is preliminary data.</text>
</comment>
<evidence type="ECO:0000256" key="3">
    <source>
        <dbReference type="SAM" id="SignalP"/>
    </source>
</evidence>
<accession>A0A9W9Q7Y1</accession>
<evidence type="ECO:0000256" key="2">
    <source>
        <dbReference type="SAM" id="Phobius"/>
    </source>
</evidence>
<feature type="signal peptide" evidence="3">
    <location>
        <begin position="1"/>
        <end position="27"/>
    </location>
</feature>
<feature type="region of interest" description="Disordered" evidence="1">
    <location>
        <begin position="223"/>
        <end position="262"/>
    </location>
</feature>
<reference evidence="4" key="2">
    <citation type="journal article" date="2023" name="IMA Fungus">
        <title>Comparative genomic study of the Penicillium genus elucidates a diverse pangenome and 15 lateral gene transfer events.</title>
        <authorList>
            <person name="Petersen C."/>
            <person name="Sorensen T."/>
            <person name="Nielsen M.R."/>
            <person name="Sondergaard T.E."/>
            <person name="Sorensen J.L."/>
            <person name="Fitzpatrick D.A."/>
            <person name="Frisvad J.C."/>
            <person name="Nielsen K.L."/>
        </authorList>
    </citation>
    <scope>NUCLEOTIDE SEQUENCE</scope>
    <source>
        <strain evidence="4">IBT 35673</strain>
    </source>
</reference>
<sequence>MRLPGTSSGILSHVPFLQFLFASIVIGYDPNQIDSSAKNAGPLTTIYTPPASCATPRTVANYGYPSLLQGCEGPYGGECCPEGWRYDAYFSPGRCPHAYKTCTLSTTAQRMETTAYCCPDGFTCGGQGYCKISFNTVSTMTYVDATLSTQKAIYGITASPIQVRFKAAESTIVPVPTDSLDLPRHFLYRNEKIGVGIGVPAGVALLTLIAFFGLRWRKARRLRREPGAQDTSPDDLPPPYAGDENDSMSRMERLRGSAKRSP</sequence>
<feature type="transmembrane region" description="Helical" evidence="2">
    <location>
        <begin position="193"/>
        <end position="214"/>
    </location>
</feature>
<dbReference type="AlphaFoldDB" id="A0A9W9Q7Y1"/>
<organism evidence="4 5">
    <name type="scientific">Penicillium brevicompactum</name>
    <dbReference type="NCBI Taxonomy" id="5074"/>
    <lineage>
        <taxon>Eukaryota</taxon>
        <taxon>Fungi</taxon>
        <taxon>Dikarya</taxon>
        <taxon>Ascomycota</taxon>
        <taxon>Pezizomycotina</taxon>
        <taxon>Eurotiomycetes</taxon>
        <taxon>Eurotiomycetidae</taxon>
        <taxon>Eurotiales</taxon>
        <taxon>Aspergillaceae</taxon>
        <taxon>Penicillium</taxon>
    </lineage>
</organism>
<feature type="chain" id="PRO_5040764080" evidence="3">
    <location>
        <begin position="28"/>
        <end position="262"/>
    </location>
</feature>